<dbReference type="SUPFAM" id="SSF49464">
    <property type="entry name" value="Carboxypeptidase regulatory domain-like"/>
    <property type="match status" value="1"/>
</dbReference>
<accession>A0A1H3W4L9</accession>
<evidence type="ECO:0000313" key="6">
    <source>
        <dbReference type="EMBL" id="SDZ82006.1"/>
    </source>
</evidence>
<dbReference type="Proteomes" id="UP000198846">
    <property type="component" value="Unassembled WGS sequence"/>
</dbReference>
<protein>
    <submittedName>
        <fullName evidence="6">Outer membrane receptor proteins, mostly Fe transport</fullName>
    </submittedName>
</protein>
<dbReference type="AlphaFoldDB" id="A0A1H3W4L9"/>
<dbReference type="Pfam" id="PF14905">
    <property type="entry name" value="OMP_b-brl_3"/>
    <property type="match status" value="1"/>
</dbReference>
<evidence type="ECO:0000259" key="5">
    <source>
        <dbReference type="Pfam" id="PF14905"/>
    </source>
</evidence>
<proteinExistence type="predicted"/>
<dbReference type="OrthoDB" id="8764943at2"/>
<reference evidence="6 7" key="1">
    <citation type="submission" date="2016-10" db="EMBL/GenBank/DDBJ databases">
        <authorList>
            <person name="de Groot N.N."/>
        </authorList>
    </citation>
    <scope>NUCLEOTIDE SEQUENCE [LARGE SCALE GENOMIC DNA]</scope>
    <source>
        <strain evidence="6 7">DSM 23842</strain>
    </source>
</reference>
<dbReference type="EMBL" id="FNQK01000002">
    <property type="protein sequence ID" value="SDZ82006.1"/>
    <property type="molecule type" value="Genomic_DNA"/>
</dbReference>
<organism evidence="6 7">
    <name type="scientific">Bizionia paragorgiae</name>
    <dbReference type="NCBI Taxonomy" id="283786"/>
    <lineage>
        <taxon>Bacteria</taxon>
        <taxon>Pseudomonadati</taxon>
        <taxon>Bacteroidota</taxon>
        <taxon>Flavobacteriia</taxon>
        <taxon>Flavobacteriales</taxon>
        <taxon>Flavobacteriaceae</taxon>
        <taxon>Bizionia</taxon>
    </lineage>
</organism>
<sequence length="807" mass="91648">MKQLISIAILFASISALAQANYSISGKIVDELNQPIAFANVILMTSDSELITGVSSLENGSFTIDNLMADRYYLKVSFLGYKSYEQELHISQEQTLPIIVLKEDSETLSEVIITNRKPTLKKEVDRLVFNIENSSLSEGSVLSALKNTPGVLIIDDAISVKNSTPTVYINGKKIHLSASEITQLLESSTANNIQKIEVITNPPAKYDAESGAVINIIMTKNLATGYRGKYFTNYTQGVYPKFTGGLNQFYKKDKLDFNVNYSYTDSKKDRYNFETINYYDGNTIDEVWNTELDRDEWSKIHNINFNMDYAIDDNNELSLSSIVLLNPVYDNRVFSDARITDVNNSPLYNYGSLIISDGKKEHISLDIDYLHSFNNSATLKLNSHYTNYDYNRTQNVRSDYFDTADVFGSEFPYNFQTAFNTANSQNTSIFISKLDFNLPISEQTAVSSGMKVSRTKTESDVLQTNLNPNTNATIPSGGYSDFYKYDESIASGYLNVETSWDKWSFSGGLRAEHTVIDGHSLSANTQVTQDYFKIFPTLSLNVNPLENLSLYYNFKRSVERPSYQILNPFNFFLNDNTIVTGNPTLQPAFTNHYVLGTTVNGNYTFEAYYKKTKDSFYELPIQNNTENIIVYTPVNVEATSEIGFDFVTHFNVTDRWFLYFVGSVYNIKDESFIENNQVTQSHWSTYAAISNDITFLKDRSLNANLSFVYVGRNLQGFRLSETILTSDLSIKKSILKKKGTVSLAVSDIFNLNDYETTFKFNNQNNRSIIKVDNRYIKLGFSYAFGNTTLNTNARTKVHKEKDRLEKE</sequence>
<comment type="subcellular location">
    <subcellularLocation>
        <location evidence="1">Cell outer membrane</location>
    </subcellularLocation>
</comment>
<dbReference type="Gene3D" id="2.40.170.20">
    <property type="entry name" value="TonB-dependent receptor, beta-barrel domain"/>
    <property type="match status" value="1"/>
</dbReference>
<keyword evidence="2" id="KW-0472">Membrane</keyword>
<dbReference type="SUPFAM" id="SSF56935">
    <property type="entry name" value="Porins"/>
    <property type="match status" value="1"/>
</dbReference>
<keyword evidence="6" id="KW-0675">Receptor</keyword>
<evidence type="ECO:0000256" key="4">
    <source>
        <dbReference type="SAM" id="SignalP"/>
    </source>
</evidence>
<feature type="domain" description="Outer membrane protein beta-barrel" evidence="5">
    <location>
        <begin position="371"/>
        <end position="782"/>
    </location>
</feature>
<dbReference type="GO" id="GO:0009279">
    <property type="term" value="C:cell outer membrane"/>
    <property type="evidence" value="ECO:0007669"/>
    <property type="project" value="UniProtKB-SubCell"/>
</dbReference>
<dbReference type="STRING" id="283786.SAMN04487990_102225"/>
<dbReference type="InterPro" id="IPR036942">
    <property type="entry name" value="Beta-barrel_TonB_sf"/>
</dbReference>
<evidence type="ECO:0000313" key="7">
    <source>
        <dbReference type="Proteomes" id="UP000198846"/>
    </source>
</evidence>
<dbReference type="RefSeq" id="WP_092131912.1">
    <property type="nucleotide sequence ID" value="NZ_FNQK01000002.1"/>
</dbReference>
<name>A0A1H3W4L9_BIZPA</name>
<keyword evidence="4" id="KW-0732">Signal</keyword>
<keyword evidence="3" id="KW-0998">Cell outer membrane</keyword>
<dbReference type="InterPro" id="IPR008969">
    <property type="entry name" value="CarboxyPept-like_regulatory"/>
</dbReference>
<feature type="chain" id="PRO_5011644884" evidence="4">
    <location>
        <begin position="19"/>
        <end position="807"/>
    </location>
</feature>
<dbReference type="Gene3D" id="2.60.40.1120">
    <property type="entry name" value="Carboxypeptidase-like, regulatory domain"/>
    <property type="match status" value="1"/>
</dbReference>
<feature type="signal peptide" evidence="4">
    <location>
        <begin position="1"/>
        <end position="18"/>
    </location>
</feature>
<keyword evidence="7" id="KW-1185">Reference proteome</keyword>
<dbReference type="Pfam" id="PF13715">
    <property type="entry name" value="CarbopepD_reg_2"/>
    <property type="match status" value="1"/>
</dbReference>
<evidence type="ECO:0000256" key="1">
    <source>
        <dbReference type="ARBA" id="ARBA00004442"/>
    </source>
</evidence>
<evidence type="ECO:0000256" key="2">
    <source>
        <dbReference type="ARBA" id="ARBA00023136"/>
    </source>
</evidence>
<gene>
    <name evidence="6" type="ORF">SAMN04487990_102225</name>
</gene>
<dbReference type="InterPro" id="IPR041700">
    <property type="entry name" value="OMP_b-brl_3"/>
</dbReference>
<evidence type="ECO:0000256" key="3">
    <source>
        <dbReference type="ARBA" id="ARBA00023237"/>
    </source>
</evidence>